<dbReference type="EMBL" id="CP121308">
    <property type="protein sequence ID" value="WFP90108.1"/>
    <property type="molecule type" value="Genomic_DNA"/>
</dbReference>
<feature type="region of interest" description="Disordered" evidence="1">
    <location>
        <begin position="1"/>
        <end position="22"/>
    </location>
</feature>
<protein>
    <submittedName>
        <fullName evidence="2">Uncharacterized protein</fullName>
    </submittedName>
</protein>
<evidence type="ECO:0000313" key="2">
    <source>
        <dbReference type="EMBL" id="WFP90108.1"/>
    </source>
</evidence>
<feature type="region of interest" description="Disordered" evidence="1">
    <location>
        <begin position="29"/>
        <end position="48"/>
    </location>
</feature>
<evidence type="ECO:0000313" key="3">
    <source>
        <dbReference type="Proteomes" id="UP001214094"/>
    </source>
</evidence>
<organism evidence="2 3">
    <name type="scientific">Ensifer adhaerens</name>
    <name type="common">Sinorhizobium morelense</name>
    <dbReference type="NCBI Taxonomy" id="106592"/>
    <lineage>
        <taxon>Bacteria</taxon>
        <taxon>Pseudomonadati</taxon>
        <taxon>Pseudomonadota</taxon>
        <taxon>Alphaproteobacteria</taxon>
        <taxon>Hyphomicrobiales</taxon>
        <taxon>Rhizobiaceae</taxon>
        <taxon>Sinorhizobium/Ensifer group</taxon>
        <taxon>Ensifer</taxon>
    </lineage>
</organism>
<name>A0ABY8HDE0_ENSAD</name>
<dbReference type="RefSeq" id="WP_156553007.1">
    <property type="nucleotide sequence ID" value="NZ_CP015880.1"/>
</dbReference>
<keyword evidence="3" id="KW-1185">Reference proteome</keyword>
<dbReference type="GeneID" id="42983336"/>
<dbReference type="Proteomes" id="UP001214094">
    <property type="component" value="Chromosome"/>
</dbReference>
<sequence length="48" mass="5298">MAKYEQTETNAPGGHHPAPEYSCVRSRRLAVQDEDKMTKLKNAAPGRG</sequence>
<proteinExistence type="predicted"/>
<accession>A0ABY8HDE0</accession>
<evidence type="ECO:0000256" key="1">
    <source>
        <dbReference type="SAM" id="MobiDB-lite"/>
    </source>
</evidence>
<gene>
    <name evidence="2" type="ORF">P4B07_16340</name>
</gene>
<reference evidence="2 3" key="1">
    <citation type="submission" date="2023-03" db="EMBL/GenBank/DDBJ databases">
        <title>Comparative genome and transcriptome analysis combination mining strategies for increasing vitamin B12 production of Ensifer adhaerens strain.</title>
        <authorList>
            <person name="Yongheng L."/>
        </authorList>
    </citation>
    <scope>NUCLEOTIDE SEQUENCE [LARGE SCALE GENOMIC DNA]</scope>
    <source>
        <strain evidence="2 3">Casida A-T305</strain>
    </source>
</reference>